<dbReference type="HOGENOM" id="CLU_3185264_0_0_9"/>
<keyword evidence="1" id="KW-1133">Transmembrane helix</keyword>
<dbReference type="EMBL" id="KI271612">
    <property type="protein sequence ID" value="ERL63842.1"/>
    <property type="molecule type" value="Genomic_DNA"/>
</dbReference>
<dbReference type="Proteomes" id="UP000030647">
    <property type="component" value="Unassembled WGS sequence"/>
</dbReference>
<evidence type="ECO:0000256" key="1">
    <source>
        <dbReference type="SAM" id="Phobius"/>
    </source>
</evidence>
<name>U4TQS6_9LACO</name>
<organism evidence="2 3">
    <name type="scientific">Schleiferilactobacillus shenzhenensis LY-73</name>
    <dbReference type="NCBI Taxonomy" id="1231336"/>
    <lineage>
        <taxon>Bacteria</taxon>
        <taxon>Bacillati</taxon>
        <taxon>Bacillota</taxon>
        <taxon>Bacilli</taxon>
        <taxon>Lactobacillales</taxon>
        <taxon>Lactobacillaceae</taxon>
        <taxon>Schleiferilactobacillus</taxon>
    </lineage>
</organism>
<feature type="transmembrane region" description="Helical" evidence="1">
    <location>
        <begin position="16"/>
        <end position="42"/>
    </location>
</feature>
<dbReference type="STRING" id="1231336.L248_2135"/>
<gene>
    <name evidence="2" type="ORF">L248_2135</name>
</gene>
<evidence type="ECO:0000313" key="3">
    <source>
        <dbReference type="Proteomes" id="UP000030647"/>
    </source>
</evidence>
<accession>U4TQS6</accession>
<keyword evidence="1" id="KW-0472">Membrane</keyword>
<proteinExistence type="predicted"/>
<dbReference type="AlphaFoldDB" id="U4TQS6"/>
<sequence length="46" mass="5458">MRAIIEWIWAAPMWQVILFLPFLIAWFSIVLGIFIELVWLAIKGKL</sequence>
<keyword evidence="1" id="KW-0812">Transmembrane</keyword>
<evidence type="ECO:0000313" key="2">
    <source>
        <dbReference type="EMBL" id="ERL63842.1"/>
    </source>
</evidence>
<protein>
    <submittedName>
        <fullName evidence="2">Uncharacterized protein</fullName>
    </submittedName>
</protein>
<keyword evidence="3" id="KW-1185">Reference proteome</keyword>
<reference evidence="3" key="1">
    <citation type="journal article" date="2013" name="Genome Announc.">
        <title>Whole-Genome Sequencing of Lactobacillus shenzhenensis Strain LY-73T.</title>
        <authorList>
            <person name="Lin Z."/>
            <person name="Liu Z."/>
            <person name="Yang R."/>
            <person name="Zou Y."/>
            <person name="Wan D."/>
            <person name="Chen J."/>
            <person name="Guo M."/>
            <person name="Zhao J."/>
            <person name="Fang C."/>
            <person name="Yang R."/>
            <person name="Liu F."/>
        </authorList>
    </citation>
    <scope>NUCLEOTIDE SEQUENCE [LARGE SCALE GENOMIC DNA]</scope>
    <source>
        <strain evidence="3">LY-73</strain>
    </source>
</reference>